<sequence>MSRRHPGGRTLPENPSWIEFPRSDGSAAALPKNTTKVVDSEGQVNYMRPVDVDESLSIMWRVAVGSQLAIRMQLPEGPKYVLKSFPEGYQLYDHNKGPANAPRHDPYLCGSTNINRFRSTNEFIPHALWLMQDETMNRANCLCKYCTKQPQRIISDNMGLSQGRSASVPGALSSRTTRPRREPRELRDPQQQQRPPVVKPYAAVRRAPKPPKTLVGPDQYVSPERDLDIRTSLSYGEGQRPRWFRKGELIWCRIVPPIRGRAPEEDISFWPGLVDDVHIKTVSVPRAHVDGDVDMAHLYAEAADGNPALGSPPVADATGLLATAPVETPGLLPWTVSQYYEYKVKLLGTHVNFLVIDEQVLPYLAYAPSDSVLNRAEESLNHYFQTVSIEHMDRELEQNMFFFDPMEPEPQGEEYFAKYQRASPSFTLAIQIAASLALYWLPTDEWECTFVVPPPSQSASASRPHSPSHPSSTGPQTQAQPETLHSVIQQSLNQNASSSASAQVHEPESISMVGRHPRAAAPAQYSVKQTRFQGLWWGTERIWTDELVRLKIARCQFAPKGTDVIYPPAGPSASTLAELHKNPPAAEIPMDKLGASEKGLFMRLEGLFIVDVPAADGNGTTKECRASGVLYELVEHDWEEVVEENKAHEATETDKGNGKASESAEKSDHPHSEDPNAPPIMTQPSPLKPPPLPNPDPTVPIAETATNILEQTSPAAGAGAAESKKARSLSAQLSHPVLSTPYPLPPPPHGFRFRPILKPGHEVIINLSLISGRYYPGLLYHPQMHDTVQEALNMADSEGGYFQNRHLWAMEGLLPGVHQSMEPRHWKPSRVIMLQEADKQARERFRERWEETKIERLHPPEAKPDVNWSGILGDNDAAMVVDS</sequence>
<proteinExistence type="predicted"/>
<dbReference type="InterPro" id="IPR031915">
    <property type="entry name" value="Clr2_N"/>
</dbReference>
<dbReference type="GO" id="GO:0033553">
    <property type="term" value="C:rDNA heterochromatin"/>
    <property type="evidence" value="ECO:0007669"/>
    <property type="project" value="TreeGrafter"/>
</dbReference>
<feature type="compositionally biased region" description="Basic and acidic residues" evidence="1">
    <location>
        <begin position="179"/>
        <end position="188"/>
    </location>
</feature>
<dbReference type="Pfam" id="PF16761">
    <property type="entry name" value="Clr2_transil"/>
    <property type="match status" value="1"/>
</dbReference>
<protein>
    <recommendedName>
        <fullName evidence="2">Cryptic loci regulator 2 N-terminal domain-containing protein</fullName>
    </recommendedName>
</protein>
<dbReference type="AlphaFoldDB" id="A0A4Q9MLW0"/>
<accession>A0A4Q9MLW0</accession>
<evidence type="ECO:0000313" key="3">
    <source>
        <dbReference type="EMBL" id="TBU27302.1"/>
    </source>
</evidence>
<feature type="domain" description="Cryptic loci regulator 2 N-terminal" evidence="2">
    <location>
        <begin position="80"/>
        <end position="146"/>
    </location>
</feature>
<feature type="compositionally biased region" description="Pro residues" evidence="1">
    <location>
        <begin position="686"/>
        <end position="698"/>
    </location>
</feature>
<feature type="region of interest" description="Disordered" evidence="1">
    <location>
        <begin position="1"/>
        <end position="29"/>
    </location>
</feature>
<reference evidence="3" key="1">
    <citation type="submission" date="2019-01" db="EMBL/GenBank/DDBJ databases">
        <title>Draft genome sequences of three monokaryotic isolates of the white-rot basidiomycete fungus Dichomitus squalens.</title>
        <authorList>
            <consortium name="DOE Joint Genome Institute"/>
            <person name="Lopez S.C."/>
            <person name="Andreopoulos B."/>
            <person name="Pangilinan J."/>
            <person name="Lipzen A."/>
            <person name="Riley R."/>
            <person name="Ahrendt S."/>
            <person name="Ng V."/>
            <person name="Barry K."/>
            <person name="Daum C."/>
            <person name="Grigoriev I.V."/>
            <person name="Hilden K.S."/>
            <person name="Makela M.R."/>
            <person name="de Vries R.P."/>
        </authorList>
    </citation>
    <scope>NUCLEOTIDE SEQUENCE [LARGE SCALE GENOMIC DNA]</scope>
    <source>
        <strain evidence="3">OM18370.1</strain>
    </source>
</reference>
<dbReference type="EMBL" id="ML143434">
    <property type="protein sequence ID" value="TBU27302.1"/>
    <property type="molecule type" value="Genomic_DNA"/>
</dbReference>
<feature type="region of interest" description="Disordered" evidence="1">
    <location>
        <begin position="645"/>
        <end position="700"/>
    </location>
</feature>
<dbReference type="InterPro" id="IPR038986">
    <property type="entry name" value="Clr2"/>
</dbReference>
<gene>
    <name evidence="3" type="ORF">BD311DRAFT_760838</name>
</gene>
<feature type="region of interest" description="Disordered" evidence="1">
    <location>
        <begin position="157"/>
        <end position="199"/>
    </location>
</feature>
<dbReference type="GO" id="GO:0031934">
    <property type="term" value="C:mating-type region heterochromatin"/>
    <property type="evidence" value="ECO:0007669"/>
    <property type="project" value="TreeGrafter"/>
</dbReference>
<dbReference type="PANTHER" id="PTHR38046:SF1">
    <property type="entry name" value="CRYPTIC LOCI REGULATOR 2"/>
    <property type="match status" value="1"/>
</dbReference>
<dbReference type="GO" id="GO:0030466">
    <property type="term" value="P:silent mating-type cassette heterochromatin formation"/>
    <property type="evidence" value="ECO:0007669"/>
    <property type="project" value="TreeGrafter"/>
</dbReference>
<dbReference type="OrthoDB" id="2421327at2759"/>
<dbReference type="PANTHER" id="PTHR38046">
    <property type="entry name" value="CRYPTIC LOCI REGULATOR 2"/>
    <property type="match status" value="1"/>
</dbReference>
<dbReference type="Proteomes" id="UP000292957">
    <property type="component" value="Unassembled WGS sequence"/>
</dbReference>
<name>A0A4Q9MLW0_9APHY</name>
<dbReference type="GO" id="GO:0070824">
    <property type="term" value="C:SHREC complex"/>
    <property type="evidence" value="ECO:0007669"/>
    <property type="project" value="InterPro"/>
</dbReference>
<evidence type="ECO:0000256" key="1">
    <source>
        <dbReference type="SAM" id="MobiDB-lite"/>
    </source>
</evidence>
<organism evidence="3">
    <name type="scientific">Dichomitus squalens</name>
    <dbReference type="NCBI Taxonomy" id="114155"/>
    <lineage>
        <taxon>Eukaryota</taxon>
        <taxon>Fungi</taxon>
        <taxon>Dikarya</taxon>
        <taxon>Basidiomycota</taxon>
        <taxon>Agaricomycotina</taxon>
        <taxon>Agaricomycetes</taxon>
        <taxon>Polyporales</taxon>
        <taxon>Polyporaceae</taxon>
        <taxon>Dichomitus</taxon>
    </lineage>
</organism>
<feature type="compositionally biased region" description="Low complexity" evidence="1">
    <location>
        <begin position="457"/>
        <end position="472"/>
    </location>
</feature>
<feature type="compositionally biased region" description="Polar residues" evidence="1">
    <location>
        <begin position="473"/>
        <end position="482"/>
    </location>
</feature>
<feature type="region of interest" description="Disordered" evidence="1">
    <location>
        <begin position="452"/>
        <end position="482"/>
    </location>
</feature>
<evidence type="ECO:0000259" key="2">
    <source>
        <dbReference type="Pfam" id="PF16761"/>
    </source>
</evidence>
<feature type="compositionally biased region" description="Basic and acidic residues" evidence="1">
    <location>
        <begin position="645"/>
        <end position="674"/>
    </location>
</feature>